<accession>A0ABS1JUI5</accession>
<comment type="caution">
    <text evidence="2">The sequence shown here is derived from an EMBL/GenBank/DDBJ whole genome shotgun (WGS) entry which is preliminary data.</text>
</comment>
<keyword evidence="3" id="KW-1185">Reference proteome</keyword>
<dbReference type="Proteomes" id="UP000622707">
    <property type="component" value="Unassembled WGS sequence"/>
</dbReference>
<organism evidence="2 3">
    <name type="scientific">Ramlibacter alkalitolerans</name>
    <dbReference type="NCBI Taxonomy" id="2039631"/>
    <lineage>
        <taxon>Bacteria</taxon>
        <taxon>Pseudomonadati</taxon>
        <taxon>Pseudomonadota</taxon>
        <taxon>Betaproteobacteria</taxon>
        <taxon>Burkholderiales</taxon>
        <taxon>Comamonadaceae</taxon>
        <taxon>Ramlibacter</taxon>
    </lineage>
</organism>
<dbReference type="CDD" id="cd10443">
    <property type="entry name" value="GIY-YIG_HE_Tlr8p_PBC-V_like"/>
    <property type="match status" value="1"/>
</dbReference>
<evidence type="ECO:0000256" key="1">
    <source>
        <dbReference type="SAM" id="MobiDB-lite"/>
    </source>
</evidence>
<protein>
    <submittedName>
        <fullName evidence="2">GIY-YIG nuclease family protein</fullName>
    </submittedName>
</protein>
<reference evidence="2 3" key="1">
    <citation type="journal article" date="2017" name="Int. J. Syst. Evol. Microbiol.">
        <title>Ramlibacter alkalitolerans sp. nov., alkali-tolerant bacterium isolated from soil of ginseng.</title>
        <authorList>
            <person name="Lee D.H."/>
            <person name="Cha C.J."/>
        </authorList>
    </citation>
    <scope>NUCLEOTIDE SEQUENCE [LARGE SCALE GENOMIC DNA]</scope>
    <source>
        <strain evidence="2 3">KACC 19305</strain>
    </source>
</reference>
<name>A0ABS1JUI5_9BURK</name>
<sequence length="378" mass="42840">MENEFPRPPMPGTKPAEHGPLWPEAASLSLDEKRQVFENVLMKDRGDSPYNNVWSLHNLANRHRPEMARLNSMLQLTAKAGEELGYFGCLYKITNVETGQCYIGQTRRPFHMRIKDHLEQVEAYDEANTFNPLYAAIRKLGLPSFAVQVMHVVWDGREGGLEEKCEPAREELNAKERDFIRDSNSYWLKGFGYNRTSGGAGTSDIDEVARVVRDLRMAVNKYGVFALMRQVYVLNMADSGLSPAEIAKRAGYSSAFKVKQILDANVPGEKRGASVRAALPYLTEVLHSHMGKALKQRSTLESLMDTWSRQVLNTKAIYEKLSRPRQHRGIKPEVLECIEAELRSPIKAYCEMVPIDVLFVRKQPTSASKKPKQKDLGR</sequence>
<proteinExistence type="predicted"/>
<evidence type="ECO:0000313" key="2">
    <source>
        <dbReference type="EMBL" id="MBL0427821.1"/>
    </source>
</evidence>
<feature type="compositionally biased region" description="Pro residues" evidence="1">
    <location>
        <begin position="1"/>
        <end position="12"/>
    </location>
</feature>
<feature type="region of interest" description="Disordered" evidence="1">
    <location>
        <begin position="1"/>
        <end position="21"/>
    </location>
</feature>
<dbReference type="RefSeq" id="WP_201692452.1">
    <property type="nucleotide sequence ID" value="NZ_JAEQND010000013.1"/>
</dbReference>
<dbReference type="InterPro" id="IPR035901">
    <property type="entry name" value="GIY-YIG_endonuc_sf"/>
</dbReference>
<dbReference type="EMBL" id="JAEQND010000013">
    <property type="protein sequence ID" value="MBL0427821.1"/>
    <property type="molecule type" value="Genomic_DNA"/>
</dbReference>
<dbReference type="Gene3D" id="3.40.1440.10">
    <property type="entry name" value="GIY-YIG endonuclease"/>
    <property type="match status" value="1"/>
</dbReference>
<gene>
    <name evidence="2" type="ORF">JI746_22130</name>
</gene>
<evidence type="ECO:0000313" key="3">
    <source>
        <dbReference type="Proteomes" id="UP000622707"/>
    </source>
</evidence>